<feature type="region of interest" description="Disordered" evidence="1">
    <location>
        <begin position="195"/>
        <end position="224"/>
    </location>
</feature>
<evidence type="ECO:0000313" key="3">
    <source>
        <dbReference type="EMBL" id="KAL5107802.1"/>
    </source>
</evidence>
<reference evidence="3 4" key="1">
    <citation type="journal article" date="2022" name="Front. Cell. Infect. Microbiol.">
        <title>The Genomes of Two Strains of Taenia crassiceps the Animal Model for the Study of Human Cysticercosis.</title>
        <authorList>
            <person name="Bobes R.J."/>
            <person name="Estrada K."/>
            <person name="Rios-Valencia D.G."/>
            <person name="Calderon-Gallegos A."/>
            <person name="de la Torre P."/>
            <person name="Carrero J.C."/>
            <person name="Sanchez-Flores A."/>
            <person name="Laclette J.P."/>
        </authorList>
    </citation>
    <scope>NUCLEOTIDE SEQUENCE [LARGE SCALE GENOMIC DNA]</scope>
    <source>
        <strain evidence="3">WFUcys</strain>
    </source>
</reference>
<gene>
    <name evidence="3" type="ORF">TcWFU_005844</name>
</gene>
<evidence type="ECO:0000259" key="2">
    <source>
        <dbReference type="PROSITE" id="PS00028"/>
    </source>
</evidence>
<proteinExistence type="predicted"/>
<feature type="domain" description="C2H2-type" evidence="2">
    <location>
        <begin position="929"/>
        <end position="951"/>
    </location>
</feature>
<dbReference type="Proteomes" id="UP001651158">
    <property type="component" value="Unassembled WGS sequence"/>
</dbReference>
<name>A0ABR4QDV0_9CEST</name>
<protein>
    <recommendedName>
        <fullName evidence="2">C2H2-type domain-containing protein</fullName>
    </recommendedName>
</protein>
<evidence type="ECO:0000256" key="1">
    <source>
        <dbReference type="SAM" id="MobiDB-lite"/>
    </source>
</evidence>
<dbReference type="SMART" id="SM00355">
    <property type="entry name" value="ZnF_C2H2"/>
    <property type="match status" value="5"/>
</dbReference>
<feature type="domain" description="C2H2-type" evidence="2">
    <location>
        <begin position="467"/>
        <end position="488"/>
    </location>
</feature>
<sequence length="1056" mass="113563">MRAYVPARAGHPRKPIAFLWSKSMADTNNSFPSDASAVFALMKSFNEQQLAMPLASVDANDPREAEELKSRFLVAAMSMLSASTIHPSAWPPESKIPTPNSKPDIEANWDEMNLTSQFFSGLTTSSSEVTTSTPGDFPFPNPFMMIPPGLQSIGTKGLPVVVNGSKDEDFCELCQKHFCNKYYLRKHKSDVHRIPSETFSQVRKRETGSGESDDNDPIDKSPCTNTNEWMNVLTSSAATAQQLGESIPNRRTPLEGFRGISNPAETNIAEKEQVSLWMTKSETKPSRVELGENATFIPPVIASEAVSSPTLSSSVTSKTLNAGALDMFKSSMAAAKLADRVTCDLCKKELCNKYFLRTHKIKVHGLSPQEVGGPISRASAGKHAEKMQAEGTNQSLETFGVPPSLPPPISLMTPMLSSQFPAPVGGLPPWLPSHPPSVMPDIPRPLQEEAKKDPVLQLMAANALVTCPLCDKTIGPRLFLPTHLTSVHSLSPTDPSFFIFILSARTLDNNGESDASTSKMTPTSNSDRGSPTSTSFQMPNPSLMRLPSTTSVETINREQGGIPQLSVPNTINGILPPAISMNEVGIESGGFDLPVMATASNSLLLPPPLGLLSSPAGLYPTPPTMQPPPPPVPPTAAVGMVVNPTASATTTTKWNPVHLAASGLAAKRVLPNGSTGTTPRKSPNQMRVLCDICNKWICNKYFLRTHKANKHGITDQTVVITPTSQATGGPAKGIVAVPLDFSKPGKIQQQPPSSGASEGTTEFLPMGVAGGKEDAPAIQPPIVAPWSFTNPNPHSPLPRGPHILCAANESVDPPSNQDITVDRGCPLNLSLKRSPQHAPGVGLKHCVDQFLSNFPTAVSRRRLGKIRRRHLQLQKGAARVLASACRQLIAFHQTPMLLRRHTPIVETSQDEGSASGVGKKVSRPWQSACRVCSVCFNKRSQLEAHCYANGHHQVLRSDFSTPANVLHSFTGVHTLPVDSAPQNSMAQIASDCSTNEAGGWWTRQQKWPISFAPAKLTSHQPPSGTATAAEQFCSYQASHHLIQPPLFSETTTTPTI</sequence>
<dbReference type="PANTHER" id="PTHR21190:SF1">
    <property type="entry name" value="GH10077P"/>
    <property type="match status" value="1"/>
</dbReference>
<dbReference type="EMBL" id="JAKROA010000004">
    <property type="protein sequence ID" value="KAL5107802.1"/>
    <property type="molecule type" value="Genomic_DNA"/>
</dbReference>
<comment type="caution">
    <text evidence="3">The sequence shown here is derived from an EMBL/GenBank/DDBJ whole genome shotgun (WGS) entry which is preliminary data.</text>
</comment>
<dbReference type="InterPro" id="IPR013087">
    <property type="entry name" value="Znf_C2H2_type"/>
</dbReference>
<feature type="region of interest" description="Disordered" evidence="1">
    <location>
        <begin position="510"/>
        <end position="545"/>
    </location>
</feature>
<feature type="compositionally biased region" description="Polar residues" evidence="1">
    <location>
        <begin position="510"/>
        <end position="540"/>
    </location>
</feature>
<keyword evidence="4" id="KW-1185">Reference proteome</keyword>
<evidence type="ECO:0000313" key="4">
    <source>
        <dbReference type="Proteomes" id="UP001651158"/>
    </source>
</evidence>
<dbReference type="PANTHER" id="PTHR21190">
    <property type="entry name" value="GH10077P"/>
    <property type="match status" value="1"/>
</dbReference>
<feature type="domain" description="C2H2-type" evidence="2">
    <location>
        <begin position="343"/>
        <end position="364"/>
    </location>
</feature>
<feature type="domain" description="C2H2-type" evidence="2">
    <location>
        <begin position="171"/>
        <end position="192"/>
    </location>
</feature>
<dbReference type="PROSITE" id="PS00028">
    <property type="entry name" value="ZINC_FINGER_C2H2_1"/>
    <property type="match status" value="4"/>
</dbReference>
<organism evidence="3 4">
    <name type="scientific">Taenia crassiceps</name>
    <dbReference type="NCBI Taxonomy" id="6207"/>
    <lineage>
        <taxon>Eukaryota</taxon>
        <taxon>Metazoa</taxon>
        <taxon>Spiralia</taxon>
        <taxon>Lophotrochozoa</taxon>
        <taxon>Platyhelminthes</taxon>
        <taxon>Cestoda</taxon>
        <taxon>Eucestoda</taxon>
        <taxon>Cyclophyllidea</taxon>
        <taxon>Taeniidae</taxon>
        <taxon>Taenia</taxon>
    </lineage>
</organism>
<accession>A0ABR4QDV0</accession>